<organism evidence="7 8">
    <name type="scientific">Vibrio eleionomae</name>
    <dbReference type="NCBI Taxonomy" id="2653505"/>
    <lineage>
        <taxon>Bacteria</taxon>
        <taxon>Pseudomonadati</taxon>
        <taxon>Pseudomonadota</taxon>
        <taxon>Gammaproteobacteria</taxon>
        <taxon>Vibrionales</taxon>
        <taxon>Vibrionaceae</taxon>
        <taxon>Vibrio</taxon>
    </lineage>
</organism>
<accession>A0A7X4LIH6</accession>
<sequence length="483" mass="51266">MSDSKSGQWLAAKPLPLVIILVLSVIAWQFAPPEGLTLPAYHTAIIFIATIVGIIANVMPTGALAIVSLAFFVVLHAGGATSAKGAMVDGMTNFNNPLIWLVIIAFTIARAFTKTGLGRRIALLLLSKFGQSTLRVAYCLGVADFLIAPATPSNTARSAIVSPIANSLAKTIKADDRKLGQFLISSSAAINDASAVGFQTGFSGNLALIGIAASVAGINLDFATWSTYLLVPALVLLVILPFILYKVISPETKETPEATHFAKEELKKMGKVSAMEWKLVCVFLGLVILWVGGPTLGLYSTTAAFIGLAVLLLLGVLTWDDIKSEKGAWDTLVWFAVLMGMADHLKTLGFTDWVGHQISNFLTSTLGGASPLIFLLAMMTFYLFLAYFFASAIAKVVAITPVFMGALISLGVSPMLAVLAIAGISSLGCNLATYSHARNPLLMGYGYHSDGEWMRIGLVIAISSGIIFMISGLLWWSILGVTI</sequence>
<dbReference type="PANTHER" id="PTHR42826">
    <property type="entry name" value="DICARBOXYLATE TRANSPORTER 2.1, CHLOROPLASTIC"/>
    <property type="match status" value="1"/>
</dbReference>
<dbReference type="Pfam" id="PF00939">
    <property type="entry name" value="Na_sulph_symp"/>
    <property type="match status" value="1"/>
</dbReference>
<evidence type="ECO:0000256" key="5">
    <source>
        <dbReference type="ARBA" id="ARBA00023136"/>
    </source>
</evidence>
<gene>
    <name evidence="7" type="ORF">F9817_03530</name>
</gene>
<dbReference type="GO" id="GO:0022857">
    <property type="term" value="F:transmembrane transporter activity"/>
    <property type="evidence" value="ECO:0007669"/>
    <property type="project" value="InterPro"/>
</dbReference>
<comment type="similarity">
    <text evidence="2">Belongs to the SLC13A/DASS transporter (TC 2.A.47) family. DIT1 subfamily.</text>
</comment>
<dbReference type="InterPro" id="IPR030676">
    <property type="entry name" value="CitT-rel"/>
</dbReference>
<feature type="transmembrane region" description="Helical" evidence="6">
    <location>
        <begin position="298"/>
        <end position="319"/>
    </location>
</feature>
<comment type="caution">
    <text evidence="7">The sequence shown here is derived from an EMBL/GenBank/DDBJ whole genome shotgun (WGS) entry which is preliminary data.</text>
</comment>
<evidence type="ECO:0000256" key="6">
    <source>
        <dbReference type="SAM" id="Phobius"/>
    </source>
</evidence>
<feature type="transmembrane region" description="Helical" evidence="6">
    <location>
        <begin position="402"/>
        <end position="433"/>
    </location>
</feature>
<keyword evidence="5 6" id="KW-0472">Membrane</keyword>
<comment type="subcellular location">
    <subcellularLocation>
        <location evidence="1">Membrane</location>
        <topology evidence="1">Multi-pass membrane protein</topology>
    </subcellularLocation>
</comment>
<feature type="transmembrane region" description="Helical" evidence="6">
    <location>
        <begin position="36"/>
        <end position="56"/>
    </location>
</feature>
<evidence type="ECO:0000313" key="7">
    <source>
        <dbReference type="EMBL" id="MZI92277.1"/>
    </source>
</evidence>
<proteinExistence type="inferred from homology"/>
<protein>
    <submittedName>
        <fullName evidence="7">DASS family sodium-coupled anion symporter</fullName>
    </submittedName>
</protein>
<dbReference type="EMBL" id="WEKT01000004">
    <property type="protein sequence ID" value="MZI92277.1"/>
    <property type="molecule type" value="Genomic_DNA"/>
</dbReference>
<keyword evidence="4 6" id="KW-1133">Transmembrane helix</keyword>
<feature type="transmembrane region" description="Helical" evidence="6">
    <location>
        <begin position="331"/>
        <end position="349"/>
    </location>
</feature>
<feature type="transmembrane region" description="Helical" evidence="6">
    <location>
        <begin position="275"/>
        <end position="292"/>
    </location>
</feature>
<dbReference type="RefSeq" id="WP_161153586.1">
    <property type="nucleotide sequence ID" value="NZ_WEKT01000004.1"/>
</dbReference>
<evidence type="ECO:0000256" key="2">
    <source>
        <dbReference type="ARBA" id="ARBA00007349"/>
    </source>
</evidence>
<dbReference type="Proteomes" id="UP000462621">
    <property type="component" value="Unassembled WGS sequence"/>
</dbReference>
<dbReference type="GO" id="GO:0016020">
    <property type="term" value="C:membrane"/>
    <property type="evidence" value="ECO:0007669"/>
    <property type="project" value="UniProtKB-SubCell"/>
</dbReference>
<feature type="transmembrane region" description="Helical" evidence="6">
    <location>
        <begin position="63"/>
        <end position="82"/>
    </location>
</feature>
<dbReference type="InterPro" id="IPR001898">
    <property type="entry name" value="SLC13A/DASS"/>
</dbReference>
<evidence type="ECO:0000256" key="4">
    <source>
        <dbReference type="ARBA" id="ARBA00022989"/>
    </source>
</evidence>
<feature type="transmembrane region" description="Helical" evidence="6">
    <location>
        <begin position="453"/>
        <end position="476"/>
    </location>
</feature>
<feature type="transmembrane region" description="Helical" evidence="6">
    <location>
        <begin position="369"/>
        <end position="390"/>
    </location>
</feature>
<reference evidence="7 8" key="1">
    <citation type="submission" date="2019-10" db="EMBL/GenBank/DDBJ databases">
        <title>Vibrio sp. nov. isolated from a shrimp pond.</title>
        <authorList>
            <person name="Gomez-Gil B."/>
            <person name="Enciso-Ibarra J."/>
            <person name="Enciso-Ibarra K."/>
            <person name="Bolan-Mejia C."/>
        </authorList>
    </citation>
    <scope>NUCLEOTIDE SEQUENCE [LARGE SCALE GENOMIC DNA]</scope>
    <source>
        <strain evidence="7 8">CAIM 722</strain>
    </source>
</reference>
<feature type="transmembrane region" description="Helical" evidence="6">
    <location>
        <begin position="226"/>
        <end position="245"/>
    </location>
</feature>
<dbReference type="NCBIfam" id="TIGR00785">
    <property type="entry name" value="dass"/>
    <property type="match status" value="1"/>
</dbReference>
<keyword evidence="8" id="KW-1185">Reference proteome</keyword>
<feature type="transmembrane region" description="Helical" evidence="6">
    <location>
        <begin position="94"/>
        <end position="113"/>
    </location>
</feature>
<name>A0A7X4LIH6_9VIBR</name>
<evidence type="ECO:0000256" key="1">
    <source>
        <dbReference type="ARBA" id="ARBA00004141"/>
    </source>
</evidence>
<evidence type="ECO:0000256" key="3">
    <source>
        <dbReference type="ARBA" id="ARBA00022692"/>
    </source>
</evidence>
<feature type="transmembrane region" description="Helical" evidence="6">
    <location>
        <begin position="12"/>
        <end position="30"/>
    </location>
</feature>
<dbReference type="AlphaFoldDB" id="A0A7X4LIH6"/>
<dbReference type="PIRSF" id="PIRSF002457">
    <property type="entry name" value="DASS"/>
    <property type="match status" value="1"/>
</dbReference>
<feature type="transmembrane region" description="Helical" evidence="6">
    <location>
        <begin position="202"/>
        <end position="220"/>
    </location>
</feature>
<keyword evidence="3 6" id="KW-0812">Transmembrane</keyword>
<evidence type="ECO:0000313" key="8">
    <source>
        <dbReference type="Proteomes" id="UP000462621"/>
    </source>
</evidence>